<comment type="subcellular location">
    <subcellularLocation>
        <location evidence="1">Membrane</location>
        <topology evidence="1">Multi-pass membrane protein</topology>
    </subcellularLocation>
</comment>
<evidence type="ECO:0000256" key="5">
    <source>
        <dbReference type="SAM" id="Phobius"/>
    </source>
</evidence>
<keyword evidence="3 5" id="KW-1133">Transmembrane helix</keyword>
<feature type="transmembrane region" description="Helical" evidence="5">
    <location>
        <begin position="115"/>
        <end position="134"/>
    </location>
</feature>
<evidence type="ECO:0000256" key="1">
    <source>
        <dbReference type="ARBA" id="ARBA00004141"/>
    </source>
</evidence>
<dbReference type="OrthoDB" id="5241565at2"/>
<feature type="transmembrane region" description="Helical" evidence="5">
    <location>
        <begin position="175"/>
        <end position="194"/>
    </location>
</feature>
<dbReference type="GO" id="GO:0016020">
    <property type="term" value="C:membrane"/>
    <property type="evidence" value="ECO:0007669"/>
    <property type="project" value="UniProtKB-SubCell"/>
</dbReference>
<keyword evidence="4 5" id="KW-0472">Membrane</keyword>
<dbReference type="EMBL" id="FZOF01000012">
    <property type="protein sequence ID" value="SNT01459.1"/>
    <property type="molecule type" value="Genomic_DNA"/>
</dbReference>
<dbReference type="CDD" id="cd03386">
    <property type="entry name" value="PAP2_Aur1_like"/>
    <property type="match status" value="1"/>
</dbReference>
<reference evidence="7 8" key="1">
    <citation type="submission" date="2017-06" db="EMBL/GenBank/DDBJ databases">
        <authorList>
            <person name="Kim H.J."/>
            <person name="Triplett B.A."/>
        </authorList>
    </citation>
    <scope>NUCLEOTIDE SEQUENCE [LARGE SCALE GENOMIC DNA]</scope>
    <source>
        <strain evidence="7 8">CGMCC 4.1858</strain>
    </source>
</reference>
<dbReference type="Pfam" id="PF14378">
    <property type="entry name" value="PAP2_3"/>
    <property type="match status" value="1"/>
</dbReference>
<evidence type="ECO:0000256" key="2">
    <source>
        <dbReference type="ARBA" id="ARBA00022692"/>
    </source>
</evidence>
<evidence type="ECO:0000256" key="4">
    <source>
        <dbReference type="ARBA" id="ARBA00023136"/>
    </source>
</evidence>
<evidence type="ECO:0000313" key="7">
    <source>
        <dbReference type="EMBL" id="SNT01459.1"/>
    </source>
</evidence>
<keyword evidence="2 5" id="KW-0812">Transmembrane</keyword>
<dbReference type="InterPro" id="IPR026841">
    <property type="entry name" value="Aur1/Ipt1"/>
</dbReference>
<feature type="domain" description="Inositolphosphotransferase Aur1/Ipt1" evidence="6">
    <location>
        <begin position="53"/>
        <end position="240"/>
    </location>
</feature>
<evidence type="ECO:0000256" key="3">
    <source>
        <dbReference type="ARBA" id="ARBA00022989"/>
    </source>
</evidence>
<dbReference type="PANTHER" id="PTHR31310">
    <property type="match status" value="1"/>
</dbReference>
<evidence type="ECO:0000259" key="6">
    <source>
        <dbReference type="Pfam" id="PF14378"/>
    </source>
</evidence>
<dbReference type="RefSeq" id="WP_089225878.1">
    <property type="nucleotide sequence ID" value="NZ_FZOF01000012.1"/>
</dbReference>
<feature type="transmembrane region" description="Helical" evidence="5">
    <location>
        <begin position="224"/>
        <end position="242"/>
    </location>
</feature>
<evidence type="ECO:0000313" key="8">
    <source>
        <dbReference type="Proteomes" id="UP000198280"/>
    </source>
</evidence>
<dbReference type="Proteomes" id="UP000198280">
    <property type="component" value="Unassembled WGS sequence"/>
</dbReference>
<keyword evidence="8" id="KW-1185">Reference proteome</keyword>
<feature type="transmembrane region" description="Helical" evidence="5">
    <location>
        <begin position="201"/>
        <end position="218"/>
    </location>
</feature>
<accession>A0A239J6R0</accession>
<dbReference type="InterPro" id="IPR052185">
    <property type="entry name" value="IPC_Synthase-Related"/>
</dbReference>
<dbReference type="PANTHER" id="PTHR31310:SF7">
    <property type="entry name" value="PA-PHOSPHATASE RELATED-FAMILY PROTEIN DDB_G0268928"/>
    <property type="match status" value="1"/>
</dbReference>
<gene>
    <name evidence="7" type="ORF">SAMN05216252_112111</name>
</gene>
<organism evidence="7 8">
    <name type="scientific">Actinacidiphila glaucinigra</name>
    <dbReference type="NCBI Taxonomy" id="235986"/>
    <lineage>
        <taxon>Bacteria</taxon>
        <taxon>Bacillati</taxon>
        <taxon>Actinomycetota</taxon>
        <taxon>Actinomycetes</taxon>
        <taxon>Kitasatosporales</taxon>
        <taxon>Streptomycetaceae</taxon>
        <taxon>Actinacidiphila</taxon>
    </lineage>
</organism>
<dbReference type="AlphaFoldDB" id="A0A239J6R0"/>
<name>A0A239J6R0_9ACTN</name>
<protein>
    <submittedName>
        <fullName evidence="7">PAP2 superfamily protein</fullName>
    </submittedName>
</protein>
<feature type="transmembrane region" description="Helical" evidence="5">
    <location>
        <begin position="85"/>
        <end position="103"/>
    </location>
</feature>
<feature type="transmembrane region" description="Helical" evidence="5">
    <location>
        <begin position="20"/>
        <end position="40"/>
    </location>
</feature>
<proteinExistence type="predicted"/>
<sequence>MTMSMTAPRASAYRGGLRWWTELPLIAVVYGLYTAGRLLVRGDVGRAVDHGIAILHLESALSIDPERWLNSLFSRYRALGVPADFWYASLHYLVTPLVLVWLWRRRPTVYRLARTWLLVSTLIGLIGFTLMPTAPPRLLAAGHGFVDTMAQYGSYGWWGAEASAPRGLGGMTNQYAAMPSLHVGWSLWCGIMLWRHGRSSFVRALGVLYPLGTTLVVMGTANHYLLDALAGIAVMGIGLLLARPALRVVDLTRDAARTRFATPRPASSTVVATSRDVAPADVGILPAPAVEPRR</sequence>